<gene>
    <name evidence="2" type="ORF">SAMN05421543_13911</name>
</gene>
<dbReference type="NCBIfam" id="NF033516">
    <property type="entry name" value="transpos_IS3"/>
    <property type="match status" value="1"/>
</dbReference>
<accession>A0A1I7LDQ7</accession>
<evidence type="ECO:0000313" key="2">
    <source>
        <dbReference type="EMBL" id="SFV07835.1"/>
    </source>
</evidence>
<sequence length="196" mass="23227">MREMEIAGVCPGPNLSKRNIQHKVYPYLLRNVRASHNNHVWGIDITYIRLKKGWMYLVAVIDWHSRYIVSWRLEQTMDIQFVLAAAQSALEQGKPEIWNSDQGSHFTSPQYTNLLKEAGVQISMDDRNRAVDNIFTERFWRTLKYEEVYTKEYASPKEARDSIRKFIHYYNHERPHQSLGYHTPAEIYLKGKARRP</sequence>
<dbReference type="GO" id="GO:0015074">
    <property type="term" value="P:DNA integration"/>
    <property type="evidence" value="ECO:0007669"/>
    <property type="project" value="InterPro"/>
</dbReference>
<reference evidence="3" key="1">
    <citation type="submission" date="2016-10" db="EMBL/GenBank/DDBJ databases">
        <authorList>
            <person name="Varghese N."/>
        </authorList>
    </citation>
    <scope>NUCLEOTIDE SEQUENCE [LARGE SCALE GENOMIC DNA]</scope>
    <source>
        <strain evidence="3">DSM 17980</strain>
    </source>
</reference>
<dbReference type="SUPFAM" id="SSF53098">
    <property type="entry name" value="Ribonuclease H-like"/>
    <property type="match status" value="1"/>
</dbReference>
<dbReference type="AlphaFoldDB" id="A0A1I7LDQ7"/>
<evidence type="ECO:0000313" key="3">
    <source>
        <dbReference type="Proteomes" id="UP000183508"/>
    </source>
</evidence>
<dbReference type="PANTHER" id="PTHR46889:SF4">
    <property type="entry name" value="TRANSPOSASE INSO FOR INSERTION SEQUENCE ELEMENT IS911B-RELATED"/>
    <property type="match status" value="1"/>
</dbReference>
<dbReference type="PANTHER" id="PTHR46889">
    <property type="entry name" value="TRANSPOSASE INSF FOR INSERTION SEQUENCE IS3B-RELATED"/>
    <property type="match status" value="1"/>
</dbReference>
<dbReference type="PROSITE" id="PS50994">
    <property type="entry name" value="INTEGRASE"/>
    <property type="match status" value="1"/>
</dbReference>
<dbReference type="GO" id="GO:0003676">
    <property type="term" value="F:nucleic acid binding"/>
    <property type="evidence" value="ECO:0007669"/>
    <property type="project" value="InterPro"/>
</dbReference>
<dbReference type="STRING" id="392015.SAMN05421543_13911"/>
<dbReference type="InterPro" id="IPR001584">
    <property type="entry name" value="Integrase_cat-core"/>
</dbReference>
<dbReference type="InterPro" id="IPR048020">
    <property type="entry name" value="Transpos_IS3"/>
</dbReference>
<proteinExistence type="predicted"/>
<dbReference type="Gene3D" id="3.30.420.10">
    <property type="entry name" value="Ribonuclease H-like superfamily/Ribonuclease H"/>
    <property type="match status" value="1"/>
</dbReference>
<organism evidence="2 3">
    <name type="scientific">Alicyclobacillus macrosporangiidus</name>
    <dbReference type="NCBI Taxonomy" id="392015"/>
    <lineage>
        <taxon>Bacteria</taxon>
        <taxon>Bacillati</taxon>
        <taxon>Bacillota</taxon>
        <taxon>Bacilli</taxon>
        <taxon>Bacillales</taxon>
        <taxon>Alicyclobacillaceae</taxon>
        <taxon>Alicyclobacillus</taxon>
    </lineage>
</organism>
<dbReference type="InterPro" id="IPR036397">
    <property type="entry name" value="RNaseH_sf"/>
</dbReference>
<feature type="domain" description="Integrase catalytic" evidence="1">
    <location>
        <begin position="22"/>
        <end position="192"/>
    </location>
</feature>
<dbReference type="EMBL" id="FPBV01000039">
    <property type="protein sequence ID" value="SFV07835.1"/>
    <property type="molecule type" value="Genomic_DNA"/>
</dbReference>
<dbReference type="InterPro" id="IPR050900">
    <property type="entry name" value="Transposase_IS3/IS150/IS904"/>
</dbReference>
<protein>
    <submittedName>
        <fullName evidence="2">Putative transposase</fullName>
    </submittedName>
</protein>
<evidence type="ECO:0000259" key="1">
    <source>
        <dbReference type="PROSITE" id="PS50994"/>
    </source>
</evidence>
<name>A0A1I7LDQ7_9BACL</name>
<dbReference type="InterPro" id="IPR012337">
    <property type="entry name" value="RNaseH-like_sf"/>
</dbReference>
<dbReference type="Pfam" id="PF00665">
    <property type="entry name" value="rve"/>
    <property type="match status" value="1"/>
</dbReference>
<dbReference type="Pfam" id="PF13333">
    <property type="entry name" value="rve_2"/>
    <property type="match status" value="1"/>
</dbReference>
<keyword evidence="3" id="KW-1185">Reference proteome</keyword>
<dbReference type="Proteomes" id="UP000183508">
    <property type="component" value="Unassembled WGS sequence"/>
</dbReference>